<gene>
    <name evidence="2" type="ORF">TorRG33x02_052600</name>
</gene>
<organism evidence="2 3">
    <name type="scientific">Trema orientale</name>
    <name type="common">Charcoal tree</name>
    <name type="synonym">Celtis orientalis</name>
    <dbReference type="NCBI Taxonomy" id="63057"/>
    <lineage>
        <taxon>Eukaryota</taxon>
        <taxon>Viridiplantae</taxon>
        <taxon>Streptophyta</taxon>
        <taxon>Embryophyta</taxon>
        <taxon>Tracheophyta</taxon>
        <taxon>Spermatophyta</taxon>
        <taxon>Magnoliopsida</taxon>
        <taxon>eudicotyledons</taxon>
        <taxon>Gunneridae</taxon>
        <taxon>Pentapetalae</taxon>
        <taxon>rosids</taxon>
        <taxon>fabids</taxon>
        <taxon>Rosales</taxon>
        <taxon>Cannabaceae</taxon>
        <taxon>Trema</taxon>
    </lineage>
</organism>
<keyword evidence="1" id="KW-0732">Signal</keyword>
<dbReference type="AlphaFoldDB" id="A0A2P5FMQ3"/>
<protein>
    <submittedName>
        <fullName evidence="2">Uncharacterized protein</fullName>
    </submittedName>
</protein>
<dbReference type="OrthoDB" id="10364968at2759"/>
<dbReference type="Proteomes" id="UP000237000">
    <property type="component" value="Unassembled WGS sequence"/>
</dbReference>
<evidence type="ECO:0000256" key="1">
    <source>
        <dbReference type="SAM" id="SignalP"/>
    </source>
</evidence>
<feature type="chain" id="PRO_5015135327" evidence="1">
    <location>
        <begin position="18"/>
        <end position="108"/>
    </location>
</feature>
<evidence type="ECO:0000313" key="2">
    <source>
        <dbReference type="EMBL" id="PON99023.1"/>
    </source>
</evidence>
<evidence type="ECO:0000313" key="3">
    <source>
        <dbReference type="Proteomes" id="UP000237000"/>
    </source>
</evidence>
<accession>A0A2P5FMQ3</accession>
<reference evidence="3" key="1">
    <citation type="submission" date="2016-06" db="EMBL/GenBank/DDBJ databases">
        <title>Parallel loss of symbiosis genes in relatives of nitrogen-fixing non-legume Parasponia.</title>
        <authorList>
            <person name="Van Velzen R."/>
            <person name="Holmer R."/>
            <person name="Bu F."/>
            <person name="Rutten L."/>
            <person name="Van Zeijl A."/>
            <person name="Liu W."/>
            <person name="Santuari L."/>
            <person name="Cao Q."/>
            <person name="Sharma T."/>
            <person name="Shen D."/>
            <person name="Roswanjaya Y."/>
            <person name="Wardhani T."/>
            <person name="Kalhor M.S."/>
            <person name="Jansen J."/>
            <person name="Van den Hoogen J."/>
            <person name="Gungor B."/>
            <person name="Hartog M."/>
            <person name="Hontelez J."/>
            <person name="Verver J."/>
            <person name="Yang W.-C."/>
            <person name="Schijlen E."/>
            <person name="Repin R."/>
            <person name="Schilthuizen M."/>
            <person name="Schranz E."/>
            <person name="Heidstra R."/>
            <person name="Miyata K."/>
            <person name="Fedorova E."/>
            <person name="Kohlen W."/>
            <person name="Bisseling T."/>
            <person name="Smit S."/>
            <person name="Geurts R."/>
        </authorList>
    </citation>
    <scope>NUCLEOTIDE SEQUENCE [LARGE SCALE GENOMIC DNA]</scope>
    <source>
        <strain evidence="3">cv. RG33-2</strain>
    </source>
</reference>
<dbReference type="EMBL" id="JXTC01000021">
    <property type="protein sequence ID" value="PON99023.1"/>
    <property type="molecule type" value="Genomic_DNA"/>
</dbReference>
<sequence>MMVLFVSVNCYLTTSFALLIPAEGLEKLIMGYSSCQGRRFRSMLIINPSCIKDGKSYSGSGIIKFLSLRKKTSPSPPAPIPNSKKIHFNVHVSHYPPILPPLKRLKLS</sequence>
<keyword evidence="3" id="KW-1185">Reference proteome</keyword>
<comment type="caution">
    <text evidence="2">The sequence shown here is derived from an EMBL/GenBank/DDBJ whole genome shotgun (WGS) entry which is preliminary data.</text>
</comment>
<feature type="signal peptide" evidence="1">
    <location>
        <begin position="1"/>
        <end position="17"/>
    </location>
</feature>
<dbReference type="InParanoid" id="A0A2P5FMQ3"/>
<proteinExistence type="predicted"/>
<name>A0A2P5FMQ3_TREOI</name>